<keyword evidence="1" id="KW-0812">Transmembrane</keyword>
<sequence>MNELDENLILKYLQNECSDTDLKQLNEWLAQSEENPRKLFTLEEAFNARKKERFSSDIYIAGAEKKLNRKIEEYETQQKKKQYPFRIAKYAAAIAVLIICGAGLIRFFQSGFTAEELIVSVSADQPVKEIELPDGTKVWINKNSQLKYPAHFADDKRTISLVGEAYFEVTKDPERPFLVTTEALVVRVIGTKFNLKYDMDTPTAEAALIEGEIEVKGKNDEGQIVLSPGQKAVLNKNTKYLKVIQDDTKLDAVWHNDLIPFDKANIIEIAKVLERFYDVEIIILPGTDNNNTYSGTIPQKDDIESTLNSLNNVIPIKYKITDKKVFIQQTE</sequence>
<comment type="caution">
    <text evidence="4">The sequence shown here is derived from an EMBL/GenBank/DDBJ whole genome shotgun (WGS) entry which is preliminary data.</text>
</comment>
<dbReference type="Gene3D" id="3.55.50.30">
    <property type="match status" value="1"/>
</dbReference>
<protein>
    <submittedName>
        <fullName evidence="4">Ferric-dicitrate binding protein FerR (Iron transport regulator)</fullName>
    </submittedName>
</protein>
<accession>A0ABR6KI04</accession>
<evidence type="ECO:0000259" key="3">
    <source>
        <dbReference type="Pfam" id="PF16344"/>
    </source>
</evidence>
<organism evidence="4 5">
    <name type="scientific">Parabacteroides faecis</name>
    <dbReference type="NCBI Taxonomy" id="1217282"/>
    <lineage>
        <taxon>Bacteria</taxon>
        <taxon>Pseudomonadati</taxon>
        <taxon>Bacteroidota</taxon>
        <taxon>Bacteroidia</taxon>
        <taxon>Bacteroidales</taxon>
        <taxon>Tannerellaceae</taxon>
        <taxon>Parabacteroides</taxon>
    </lineage>
</organism>
<dbReference type="Gene3D" id="2.60.120.1440">
    <property type="match status" value="1"/>
</dbReference>
<name>A0ABR6KI04_9BACT</name>
<dbReference type="PANTHER" id="PTHR30273">
    <property type="entry name" value="PERIPLASMIC SIGNAL SENSOR AND SIGMA FACTOR ACTIVATOR FECR-RELATED"/>
    <property type="match status" value="1"/>
</dbReference>
<gene>
    <name evidence="4" type="ORF">GGQ57_000406</name>
</gene>
<dbReference type="InterPro" id="IPR006860">
    <property type="entry name" value="FecR"/>
</dbReference>
<evidence type="ECO:0000259" key="2">
    <source>
        <dbReference type="Pfam" id="PF04773"/>
    </source>
</evidence>
<dbReference type="Proteomes" id="UP000533637">
    <property type="component" value="Unassembled WGS sequence"/>
</dbReference>
<keyword evidence="5" id="KW-1185">Reference proteome</keyword>
<feature type="domain" description="Protein FecR C-terminal" evidence="3">
    <location>
        <begin position="261"/>
        <end position="327"/>
    </location>
</feature>
<dbReference type="Pfam" id="PF16344">
    <property type="entry name" value="FecR_C"/>
    <property type="match status" value="1"/>
</dbReference>
<dbReference type="PANTHER" id="PTHR30273:SF2">
    <property type="entry name" value="PROTEIN FECR"/>
    <property type="match status" value="1"/>
</dbReference>
<keyword evidence="1" id="KW-0472">Membrane</keyword>
<keyword evidence="1" id="KW-1133">Transmembrane helix</keyword>
<dbReference type="InterPro" id="IPR012373">
    <property type="entry name" value="Ferrdict_sens_TM"/>
</dbReference>
<dbReference type="InterPro" id="IPR032508">
    <property type="entry name" value="FecR_C"/>
</dbReference>
<dbReference type="RefSeq" id="WP_183668643.1">
    <property type="nucleotide sequence ID" value="NZ_BMPB01000010.1"/>
</dbReference>
<evidence type="ECO:0000256" key="1">
    <source>
        <dbReference type="SAM" id="Phobius"/>
    </source>
</evidence>
<feature type="domain" description="FecR protein" evidence="2">
    <location>
        <begin position="128"/>
        <end position="214"/>
    </location>
</feature>
<reference evidence="4 5" key="1">
    <citation type="submission" date="2020-08" db="EMBL/GenBank/DDBJ databases">
        <title>Genomic Encyclopedia of Type Strains, Phase IV (KMG-IV): sequencing the most valuable type-strain genomes for metagenomic binning, comparative biology and taxonomic classification.</title>
        <authorList>
            <person name="Goeker M."/>
        </authorList>
    </citation>
    <scope>NUCLEOTIDE SEQUENCE [LARGE SCALE GENOMIC DNA]</scope>
    <source>
        <strain evidence="4 5">DSM 102983</strain>
    </source>
</reference>
<dbReference type="Pfam" id="PF04773">
    <property type="entry name" value="FecR"/>
    <property type="match status" value="1"/>
</dbReference>
<dbReference type="EMBL" id="JACHOC010000001">
    <property type="protein sequence ID" value="MBB4620532.1"/>
    <property type="molecule type" value="Genomic_DNA"/>
</dbReference>
<evidence type="ECO:0000313" key="5">
    <source>
        <dbReference type="Proteomes" id="UP000533637"/>
    </source>
</evidence>
<feature type="transmembrane region" description="Helical" evidence="1">
    <location>
        <begin position="87"/>
        <end position="108"/>
    </location>
</feature>
<evidence type="ECO:0000313" key="4">
    <source>
        <dbReference type="EMBL" id="MBB4620532.1"/>
    </source>
</evidence>
<proteinExistence type="predicted"/>
<dbReference type="PIRSF" id="PIRSF018266">
    <property type="entry name" value="FecR"/>
    <property type="match status" value="1"/>
</dbReference>